<organism evidence="2 3">
    <name type="scientific">Marinibactrum halimedae</name>
    <dbReference type="NCBI Taxonomy" id="1444977"/>
    <lineage>
        <taxon>Bacteria</taxon>
        <taxon>Pseudomonadati</taxon>
        <taxon>Pseudomonadota</taxon>
        <taxon>Gammaproteobacteria</taxon>
        <taxon>Cellvibrionales</taxon>
        <taxon>Cellvibrionaceae</taxon>
        <taxon>Marinibactrum</taxon>
    </lineage>
</organism>
<keyword evidence="3" id="KW-1185">Reference proteome</keyword>
<feature type="region of interest" description="Disordered" evidence="1">
    <location>
        <begin position="1"/>
        <end position="20"/>
    </location>
</feature>
<evidence type="ECO:0000313" key="3">
    <source>
        <dbReference type="Proteomes" id="UP001156870"/>
    </source>
</evidence>
<name>A0AA37WL70_9GAMM</name>
<reference evidence="2 3" key="1">
    <citation type="journal article" date="2014" name="Int. J. Syst. Evol. Microbiol.">
        <title>Complete genome sequence of Corynebacterium casei LMG S-19264T (=DSM 44701T), isolated from a smear-ripened cheese.</title>
        <authorList>
            <consortium name="US DOE Joint Genome Institute (JGI-PGF)"/>
            <person name="Walter F."/>
            <person name="Albersmeier A."/>
            <person name="Kalinowski J."/>
            <person name="Ruckert C."/>
        </authorList>
    </citation>
    <scope>NUCLEOTIDE SEQUENCE [LARGE SCALE GENOMIC DNA]</scope>
    <source>
        <strain evidence="2 3">NBRC 110095</strain>
    </source>
</reference>
<gene>
    <name evidence="2" type="ORF">GCM10007877_07240</name>
</gene>
<comment type="caution">
    <text evidence="2">The sequence shown here is derived from an EMBL/GenBank/DDBJ whole genome shotgun (WGS) entry which is preliminary data.</text>
</comment>
<dbReference type="AlphaFoldDB" id="A0AA37WL70"/>
<proteinExistence type="predicted"/>
<evidence type="ECO:0000313" key="2">
    <source>
        <dbReference type="EMBL" id="GLS25010.1"/>
    </source>
</evidence>
<dbReference type="EMBL" id="BSPD01000021">
    <property type="protein sequence ID" value="GLS25010.1"/>
    <property type="molecule type" value="Genomic_DNA"/>
</dbReference>
<protein>
    <submittedName>
        <fullName evidence="2">Uncharacterized protein</fullName>
    </submittedName>
</protein>
<evidence type="ECO:0000256" key="1">
    <source>
        <dbReference type="SAM" id="MobiDB-lite"/>
    </source>
</evidence>
<dbReference type="Proteomes" id="UP001156870">
    <property type="component" value="Unassembled WGS sequence"/>
</dbReference>
<sequence length="440" mass="49858">MINDVKSAGRKNRPRDVLERQGVKQRRLVLDDNHNVVGGADFRVDGIVNGADVNTSGQTNSAFTTGNRFGLGRLTLDPSRWPHHQNAEPITLDMNKLFAGVQKVLLTGNQSNRYPNVMDIWRAAPLGQFNHPDLEDSKILTGKALKRRMRRLRSEHIRQSFLQLEQSEAQEARSSGRESLVTAVKNVFSRFQNPVSNFLSARQSRNQTVQNEAMNVLLDDASALITTLMTLTQFFNPNATENTHPLMALERFEQQRQALRERVQETMPSIQQLFEQTNNNMGSIQEAVKNNYPTANDIDMTDPSKIEDYRKHHTKQFMLDFINRTRASGTPLKTDLTEAEMDATLERLSRSRSLDWNRAALDKYVNDKLASNETLALQLQDQVTVSNLENALNSGDTQITAIEPDALERIEAVADELEGSEKLEIHQDTQSLVDEYELVE</sequence>
<accession>A0AA37WL70</accession>
<dbReference type="RefSeq" id="WP_232592643.1">
    <property type="nucleotide sequence ID" value="NZ_BSPD01000021.1"/>
</dbReference>